<organism evidence="2 3">
    <name type="scientific">Sphingomonas swuensis</name>
    <dbReference type="NCBI Taxonomy" id="977800"/>
    <lineage>
        <taxon>Bacteria</taxon>
        <taxon>Pseudomonadati</taxon>
        <taxon>Pseudomonadota</taxon>
        <taxon>Alphaproteobacteria</taxon>
        <taxon>Sphingomonadales</taxon>
        <taxon>Sphingomonadaceae</taxon>
        <taxon>Sphingomonas</taxon>
    </lineage>
</organism>
<evidence type="ECO:0000256" key="1">
    <source>
        <dbReference type="SAM" id="MobiDB-lite"/>
    </source>
</evidence>
<comment type="caution">
    <text evidence="2">The sequence shown here is derived from an EMBL/GenBank/DDBJ whole genome shotgun (WGS) entry which is preliminary data.</text>
</comment>
<sequence length="103" mass="10545">MRGIILILILLVVAAIAALATGLINLDVVRPAAAPKVEVTGNGITARGGQAPAIRVETGKVQVKPPEIQVTPRRDETQPATAPAANQAAPAQPPVATTDSTQR</sequence>
<protein>
    <submittedName>
        <fullName evidence="2">Uncharacterized protein</fullName>
    </submittedName>
</protein>
<dbReference type="RefSeq" id="WP_344705381.1">
    <property type="nucleotide sequence ID" value="NZ_BAABBQ010000001.1"/>
</dbReference>
<dbReference type="Proteomes" id="UP001500235">
    <property type="component" value="Unassembled WGS sequence"/>
</dbReference>
<feature type="compositionally biased region" description="Low complexity" evidence="1">
    <location>
        <begin position="78"/>
        <end position="103"/>
    </location>
</feature>
<accession>A0ABP7S7Y6</accession>
<reference evidence="3" key="1">
    <citation type="journal article" date="2019" name="Int. J. Syst. Evol. Microbiol.">
        <title>The Global Catalogue of Microorganisms (GCM) 10K type strain sequencing project: providing services to taxonomists for standard genome sequencing and annotation.</title>
        <authorList>
            <consortium name="The Broad Institute Genomics Platform"/>
            <consortium name="The Broad Institute Genome Sequencing Center for Infectious Disease"/>
            <person name="Wu L."/>
            <person name="Ma J."/>
        </authorList>
    </citation>
    <scope>NUCLEOTIDE SEQUENCE [LARGE SCALE GENOMIC DNA]</scope>
    <source>
        <strain evidence="3">JCM 17563</strain>
    </source>
</reference>
<proteinExistence type="predicted"/>
<keyword evidence="3" id="KW-1185">Reference proteome</keyword>
<evidence type="ECO:0000313" key="3">
    <source>
        <dbReference type="Proteomes" id="UP001500235"/>
    </source>
</evidence>
<feature type="region of interest" description="Disordered" evidence="1">
    <location>
        <begin position="67"/>
        <end position="103"/>
    </location>
</feature>
<gene>
    <name evidence="2" type="ORF">GCM10022280_00490</name>
</gene>
<dbReference type="EMBL" id="BAABBQ010000001">
    <property type="protein sequence ID" value="GAA4007825.1"/>
    <property type="molecule type" value="Genomic_DNA"/>
</dbReference>
<name>A0ABP7S7Y6_9SPHN</name>
<evidence type="ECO:0000313" key="2">
    <source>
        <dbReference type="EMBL" id="GAA4007825.1"/>
    </source>
</evidence>